<comment type="caution">
    <text evidence="1">The sequence shown here is derived from an EMBL/GenBank/DDBJ whole genome shotgun (WGS) entry which is preliminary data.</text>
</comment>
<dbReference type="AlphaFoldDB" id="A0A2I0QVJ8"/>
<organism evidence="1 2">
    <name type="scientific">Halalkalibacillus sediminis</name>
    <dbReference type="NCBI Taxonomy" id="2018042"/>
    <lineage>
        <taxon>Bacteria</taxon>
        <taxon>Bacillati</taxon>
        <taxon>Bacillota</taxon>
        <taxon>Bacilli</taxon>
        <taxon>Bacillales</taxon>
        <taxon>Bacillaceae</taxon>
        <taxon>Halalkalibacillus</taxon>
    </lineage>
</organism>
<dbReference type="Pfam" id="PF10970">
    <property type="entry name" value="GerPE"/>
    <property type="match status" value="1"/>
</dbReference>
<protein>
    <recommendedName>
        <fullName evidence="3">Spore germination protein GerPE</fullName>
    </recommendedName>
</protein>
<reference evidence="1 2" key="1">
    <citation type="submission" date="2017-06" db="EMBL/GenBank/DDBJ databases">
        <title>the draft geome sequence of Illustriluteabacillus marina B3227.</title>
        <authorList>
            <person name="He R.-H."/>
            <person name="Du Z.-J."/>
        </authorList>
    </citation>
    <scope>NUCLEOTIDE SEQUENCE [LARGE SCALE GENOMIC DNA]</scope>
    <source>
        <strain evidence="1 2">B3227</strain>
    </source>
</reference>
<evidence type="ECO:0000313" key="2">
    <source>
        <dbReference type="Proteomes" id="UP000243524"/>
    </source>
</evidence>
<name>A0A2I0QVJ8_9BACI</name>
<accession>A0A2I0QVJ8</accession>
<dbReference type="InterPro" id="IPR024496">
    <property type="entry name" value="Spore_germ_GerPE"/>
</dbReference>
<dbReference type="Proteomes" id="UP000243524">
    <property type="component" value="Unassembled WGS sequence"/>
</dbReference>
<dbReference type="OrthoDB" id="2599887at2"/>
<keyword evidence="2" id="KW-1185">Reference proteome</keyword>
<dbReference type="EMBL" id="PJNH01000001">
    <property type="protein sequence ID" value="PKR78309.1"/>
    <property type="molecule type" value="Genomic_DNA"/>
</dbReference>
<evidence type="ECO:0008006" key="3">
    <source>
        <dbReference type="Google" id="ProtNLM"/>
    </source>
</evidence>
<proteinExistence type="predicted"/>
<evidence type="ECO:0000313" key="1">
    <source>
        <dbReference type="EMBL" id="PKR78309.1"/>
    </source>
</evidence>
<sequence>MKPMRDSRVQRIKCHSLEFSSILQVGDSEQINPYADVLAIQQEGAVFSNELTFEEQGFFQKQLPEQLITVPIEIKRKNYSSIDVGGIEMIGATASSIVHIGSVQTGNSKAHVKHVRRLRNKD</sequence>
<gene>
    <name evidence="1" type="ORF">CEY16_00695</name>
</gene>